<accession>N6U5A4</accession>
<dbReference type="STRING" id="363754.RHSP_47492"/>
<name>N6U5A4_9HYPH</name>
<dbReference type="EMBL" id="AQHN01000055">
    <property type="protein sequence ID" value="ENN87799.1"/>
    <property type="molecule type" value="Genomic_DNA"/>
</dbReference>
<dbReference type="AlphaFoldDB" id="N6U5A4"/>
<gene>
    <name evidence="1" type="ORF">RHSP_47492</name>
</gene>
<reference evidence="1 2" key="1">
    <citation type="journal article" date="2012" name="BMC Genomics">
        <title>Genomic basis of broad host range and environmental adaptability of Rhizobium tropici CIAT 899 and Rhizobium sp. PRF 81 which are used in inoculants for common bean (Phaseolus vulgaris L.).</title>
        <authorList>
            <person name="Ormeno-Orrillo E."/>
            <person name="Menna P."/>
            <person name="Almeida L.G."/>
            <person name="Ollero F.J."/>
            <person name="Nicolas M.F."/>
            <person name="Pains Rodrigues E."/>
            <person name="Shigueyoshi Nakatani A."/>
            <person name="Silva Batista J.S."/>
            <person name="Oliveira Chueire L.M."/>
            <person name="Souza R.C."/>
            <person name="Ribeiro Vasconcelos A.T."/>
            <person name="Megias M."/>
            <person name="Hungria M."/>
            <person name="Martinez-Romero E."/>
        </authorList>
    </citation>
    <scope>NUCLEOTIDE SEQUENCE [LARGE SCALE GENOMIC DNA]</scope>
    <source>
        <strain evidence="1 2">PRF 81</strain>
    </source>
</reference>
<protein>
    <submittedName>
        <fullName evidence="1">Uncharacterized protein</fullName>
    </submittedName>
</protein>
<comment type="caution">
    <text evidence="1">The sequence shown here is derived from an EMBL/GenBank/DDBJ whole genome shotgun (WGS) entry which is preliminary data.</text>
</comment>
<evidence type="ECO:0000313" key="1">
    <source>
        <dbReference type="EMBL" id="ENN87799.1"/>
    </source>
</evidence>
<dbReference type="Proteomes" id="UP000012429">
    <property type="component" value="Unassembled WGS sequence"/>
</dbReference>
<sequence>MDDRGHRHAEGRLAVIGRPGGLGDGREVIHPLQARQIGKTLLVEKIERGIERTAGDDVTGGAGIKLGVQRCVVFGRRSRREDDLDARVLRFESRDDLFLPDLQVVVTPAFNGQRHIGCMRQADGGQQARCEKQAFQNIGFHFPLLFSAPIARRCSRSENPLACPKERSALHRDRQFCRPPKHGTSGANCPIGPINVCLPLESGGIARTMREIHDERRNADPHPVASNNNEMRT</sequence>
<proteinExistence type="predicted"/>
<evidence type="ECO:0000313" key="2">
    <source>
        <dbReference type="Proteomes" id="UP000012429"/>
    </source>
</evidence>
<organism evidence="1 2">
    <name type="scientific">Rhizobium freirei PRF 81</name>
    <dbReference type="NCBI Taxonomy" id="363754"/>
    <lineage>
        <taxon>Bacteria</taxon>
        <taxon>Pseudomonadati</taxon>
        <taxon>Pseudomonadota</taxon>
        <taxon>Alphaproteobacteria</taxon>
        <taxon>Hyphomicrobiales</taxon>
        <taxon>Rhizobiaceae</taxon>
        <taxon>Rhizobium/Agrobacterium group</taxon>
        <taxon>Rhizobium</taxon>
    </lineage>
</organism>
<keyword evidence="2" id="KW-1185">Reference proteome</keyword>